<name>A0A4P1QS54_LUPAN</name>
<feature type="transmembrane region" description="Helical" evidence="2">
    <location>
        <begin position="702"/>
        <end position="726"/>
    </location>
</feature>
<evidence type="ECO:0000256" key="2">
    <source>
        <dbReference type="SAM" id="Phobius"/>
    </source>
</evidence>
<evidence type="ECO:0000256" key="1">
    <source>
        <dbReference type="SAM" id="MobiDB-lite"/>
    </source>
</evidence>
<dbReference type="PANTHER" id="PTHR35752">
    <property type="entry name" value="G-PROTEIN COUPLED RECEPTOR"/>
    <property type="match status" value="1"/>
</dbReference>
<accession>A0A4P1QS54</accession>
<sequence>MCGEIEFEESNRRKWIYTWESQSHTPTLRLFLFTTLFNPSLQCHNLTVQFHSSNSHLLLLTWTNDEDSTPSNFLVTIPRVLVDTDSPINFRAFSDHIKVKLILLLPVDHRIFSGLSLLEEGETTSFQDASKSLVMESDVEKLSSGGEFNFYCRNCAFKLTRNSLKSFVEMPSTNWREVADNWFGTCCCSFGGISEKLVVRYANSYTCAQGVCLLSSTSITLCKDDVVEYNFPEGCEQQECDSIQDNRRDDGVGGGTINCGSNKEKTSTCSDASDVIKAFDENSRFAPNDENLSVNLRCGVAINKMDHGDFSHSSPDSNIAEDVSMTHSCCSHMTNILGDENSEHHSSDNSRKQWMPSETVEILENQRSFLDGYLEDVFMARASNISKDINWHEFTCPQCSSILGAYPCCEGHAPVDGGVRFFKCYISTCVPVGGAGDMFSKYTLDRMFANQLTECANDETTFRFVIRDMGYVDFGRFDKFNYFVAGSGQSDFVQEFYNGDLMGCEQSYDKMGRTAKVNIKCGSCLNGQCQGHPGCICNVSFESNCRVIVDLAIPCDKPSSKVFQGFTVGFHPRSWELVYNGMTQFGFEKPHSDFSFQTSQTQAVLFMTAVASLSSLVQKPSLQVFPNSGLEVKLSGSAASGKPPTTLSPSMLIVDWRCEVARDTPYEVNVTIPVEGYEPIEFMLTKICDYKQDQEGGTTRGWAIFGVISCIFFVSSTLFCCGGFIYKTKVERQRGVDALPGMTVLSACLETISGAGQGYSRPEDQNSAFASEASWERPPASSSQGAAAQRPTERKYGAI</sequence>
<evidence type="ECO:0000313" key="4">
    <source>
        <dbReference type="Proteomes" id="UP000188354"/>
    </source>
</evidence>
<keyword evidence="2" id="KW-1133">Transmembrane helix</keyword>
<keyword evidence="2" id="KW-0472">Membrane</keyword>
<keyword evidence="2" id="KW-0812">Transmembrane</keyword>
<feature type="compositionally biased region" description="Low complexity" evidence="1">
    <location>
        <begin position="777"/>
        <end position="790"/>
    </location>
</feature>
<dbReference type="Pfam" id="PF09814">
    <property type="entry name" value="HECT_2"/>
    <property type="match status" value="1"/>
</dbReference>
<dbReference type="InterPro" id="IPR019193">
    <property type="entry name" value="UBQ-conj_enz_E2-bd_prot"/>
</dbReference>
<protein>
    <submittedName>
        <fullName evidence="3">Uncharacterized protein</fullName>
    </submittedName>
</protein>
<dbReference type="AlphaFoldDB" id="A0A4P1QS54"/>
<proteinExistence type="predicted"/>
<dbReference type="PANTHER" id="PTHR35752:SF1">
    <property type="entry name" value="G-PROTEIN COUPLED RECEPTOR"/>
    <property type="match status" value="1"/>
</dbReference>
<dbReference type="STRING" id="3871.A0A4P1QS54"/>
<evidence type="ECO:0000313" key="3">
    <source>
        <dbReference type="EMBL" id="OIV93600.1"/>
    </source>
</evidence>
<dbReference type="Proteomes" id="UP000188354">
    <property type="component" value="Chromosome LG18"/>
</dbReference>
<organism evidence="3 4">
    <name type="scientific">Lupinus angustifolius</name>
    <name type="common">Narrow-leaved blue lupine</name>
    <dbReference type="NCBI Taxonomy" id="3871"/>
    <lineage>
        <taxon>Eukaryota</taxon>
        <taxon>Viridiplantae</taxon>
        <taxon>Streptophyta</taxon>
        <taxon>Embryophyta</taxon>
        <taxon>Tracheophyta</taxon>
        <taxon>Spermatophyta</taxon>
        <taxon>Magnoliopsida</taxon>
        <taxon>eudicotyledons</taxon>
        <taxon>Gunneridae</taxon>
        <taxon>Pentapetalae</taxon>
        <taxon>rosids</taxon>
        <taxon>fabids</taxon>
        <taxon>Fabales</taxon>
        <taxon>Fabaceae</taxon>
        <taxon>Papilionoideae</taxon>
        <taxon>50 kb inversion clade</taxon>
        <taxon>genistoids sensu lato</taxon>
        <taxon>core genistoids</taxon>
        <taxon>Genisteae</taxon>
        <taxon>Lupinus</taxon>
    </lineage>
</organism>
<gene>
    <name evidence="3" type="ORF">TanjilG_04832</name>
</gene>
<keyword evidence="4" id="KW-1185">Reference proteome</keyword>
<reference evidence="3 4" key="1">
    <citation type="journal article" date="2017" name="Plant Biotechnol. J.">
        <title>A comprehensive draft genome sequence for lupin (Lupinus angustifolius), an emerging health food: insights into plant-microbe interactions and legume evolution.</title>
        <authorList>
            <person name="Hane J.K."/>
            <person name="Ming Y."/>
            <person name="Kamphuis L.G."/>
            <person name="Nelson M.N."/>
            <person name="Garg G."/>
            <person name="Atkins C.A."/>
            <person name="Bayer P.E."/>
            <person name="Bravo A."/>
            <person name="Bringans S."/>
            <person name="Cannon S."/>
            <person name="Edwards D."/>
            <person name="Foley R."/>
            <person name="Gao L.L."/>
            <person name="Harrison M.J."/>
            <person name="Huang W."/>
            <person name="Hurgobin B."/>
            <person name="Li S."/>
            <person name="Liu C.W."/>
            <person name="McGrath A."/>
            <person name="Morahan G."/>
            <person name="Murray J."/>
            <person name="Weller J."/>
            <person name="Jian J."/>
            <person name="Singh K.B."/>
        </authorList>
    </citation>
    <scope>NUCLEOTIDE SEQUENCE [LARGE SCALE GENOMIC DNA]</scope>
    <source>
        <strain evidence="4">cv. Tanjil</strain>
        <tissue evidence="3">Whole plant</tissue>
    </source>
</reference>
<dbReference type="Gramene" id="OIV93600">
    <property type="protein sequence ID" value="OIV93600"/>
    <property type="gene ID" value="TanjilG_04832"/>
</dbReference>
<dbReference type="EMBL" id="CM007378">
    <property type="protein sequence ID" value="OIV93600.1"/>
    <property type="molecule type" value="Genomic_DNA"/>
</dbReference>
<feature type="region of interest" description="Disordered" evidence="1">
    <location>
        <begin position="758"/>
        <end position="799"/>
    </location>
</feature>